<protein>
    <submittedName>
        <fullName evidence="2">Uncharacterized protein</fullName>
    </submittedName>
</protein>
<sequence>MQSFVDFKCHAVWERRNGSAGQWNKSPSTPANLQYRAEPVSVCRLRGDKSKMIAFLINSACKRLVSVRPPYCSRPPWLCR</sequence>
<keyword evidence="1" id="KW-1185">Reference proteome</keyword>
<dbReference type="WBParaSite" id="TMUE_3000011893.1">
    <property type="protein sequence ID" value="TMUE_3000011893.1"/>
    <property type="gene ID" value="WBGene00291015"/>
</dbReference>
<name>A0A5S6QXN8_TRIMR</name>
<proteinExistence type="predicted"/>
<reference evidence="2" key="1">
    <citation type="submission" date="2019-12" db="UniProtKB">
        <authorList>
            <consortium name="WormBaseParasite"/>
        </authorList>
    </citation>
    <scope>IDENTIFICATION</scope>
</reference>
<accession>A0A5S6QXN8</accession>
<dbReference type="Proteomes" id="UP000046395">
    <property type="component" value="Unassembled WGS sequence"/>
</dbReference>
<dbReference type="AlphaFoldDB" id="A0A5S6QXN8"/>
<organism evidence="1 2">
    <name type="scientific">Trichuris muris</name>
    <name type="common">Mouse whipworm</name>
    <dbReference type="NCBI Taxonomy" id="70415"/>
    <lineage>
        <taxon>Eukaryota</taxon>
        <taxon>Metazoa</taxon>
        <taxon>Ecdysozoa</taxon>
        <taxon>Nematoda</taxon>
        <taxon>Enoplea</taxon>
        <taxon>Dorylaimia</taxon>
        <taxon>Trichinellida</taxon>
        <taxon>Trichuridae</taxon>
        <taxon>Trichuris</taxon>
    </lineage>
</organism>
<evidence type="ECO:0000313" key="2">
    <source>
        <dbReference type="WBParaSite" id="TMUE_3000011893.1"/>
    </source>
</evidence>
<evidence type="ECO:0000313" key="1">
    <source>
        <dbReference type="Proteomes" id="UP000046395"/>
    </source>
</evidence>